<evidence type="ECO:0000256" key="2">
    <source>
        <dbReference type="ARBA" id="ARBA00022516"/>
    </source>
</evidence>
<reference evidence="9 10" key="1">
    <citation type="submission" date="2019-03" db="EMBL/GenBank/DDBJ databases">
        <title>The complete genome sequence of Neokomagataea sp. Jb2 NBRC113641.</title>
        <authorList>
            <person name="Chua K.-O."/>
            <person name="Chan K.-G."/>
            <person name="See-Too W.-S."/>
        </authorList>
    </citation>
    <scope>NUCLEOTIDE SEQUENCE [LARGE SCALE GENOMIC DNA]</scope>
    <source>
        <strain evidence="9 10">Jb2</strain>
    </source>
</reference>
<comment type="caution">
    <text evidence="9">The sequence shown here is derived from an EMBL/GenBank/DDBJ whole genome shotgun (WGS) entry which is preliminary data.</text>
</comment>
<gene>
    <name evidence="9" type="ORF">E3202_01645</name>
</gene>
<feature type="transmembrane region" description="Helical" evidence="7">
    <location>
        <begin position="46"/>
        <end position="66"/>
    </location>
</feature>
<dbReference type="OrthoDB" id="9806880at2"/>
<comment type="pathway">
    <text evidence="1">Lipid metabolism.</text>
</comment>
<keyword evidence="7" id="KW-0472">Membrane</keyword>
<evidence type="ECO:0000256" key="3">
    <source>
        <dbReference type="ARBA" id="ARBA00022679"/>
    </source>
</evidence>
<keyword evidence="3 9" id="KW-0808">Transferase</keyword>
<dbReference type="EMBL" id="SORZ01000001">
    <property type="protein sequence ID" value="TPW35686.1"/>
    <property type="molecule type" value="Genomic_DNA"/>
</dbReference>
<dbReference type="RefSeq" id="WP_141450648.1">
    <property type="nucleotide sequence ID" value="NZ_CP038143.1"/>
</dbReference>
<feature type="domain" description="Phospholipid/glycerol acyltransferase" evidence="8">
    <location>
        <begin position="109"/>
        <end position="230"/>
    </location>
</feature>
<dbReference type="CDD" id="cd07989">
    <property type="entry name" value="LPLAT_AGPAT-like"/>
    <property type="match status" value="1"/>
</dbReference>
<dbReference type="SUPFAM" id="SSF69593">
    <property type="entry name" value="Glycerol-3-phosphate (1)-acyltransferase"/>
    <property type="match status" value="1"/>
</dbReference>
<protein>
    <submittedName>
        <fullName evidence="9">1-acyl-sn-glycerol-3-phosphate acyltransferase</fullName>
    </submittedName>
</protein>
<proteinExistence type="predicted"/>
<evidence type="ECO:0000256" key="7">
    <source>
        <dbReference type="SAM" id="Phobius"/>
    </source>
</evidence>
<evidence type="ECO:0000256" key="5">
    <source>
        <dbReference type="ARBA" id="ARBA00023315"/>
    </source>
</evidence>
<organism evidence="9 10">
    <name type="scientific">Oecophyllibacter saccharovorans</name>
    <dbReference type="NCBI Taxonomy" id="2558360"/>
    <lineage>
        <taxon>Bacteria</taxon>
        <taxon>Pseudomonadati</taxon>
        <taxon>Pseudomonadota</taxon>
        <taxon>Alphaproteobacteria</taxon>
        <taxon>Acetobacterales</taxon>
        <taxon>Acetobacteraceae</taxon>
        <taxon>Oecophyllibacter</taxon>
    </lineage>
</organism>
<dbReference type="SMART" id="SM00563">
    <property type="entry name" value="PlsC"/>
    <property type="match status" value="1"/>
</dbReference>
<keyword evidence="7" id="KW-0812">Transmembrane</keyword>
<dbReference type="InterPro" id="IPR002123">
    <property type="entry name" value="Plipid/glycerol_acylTrfase"/>
</dbReference>
<evidence type="ECO:0000313" key="9">
    <source>
        <dbReference type="EMBL" id="TPW35686.1"/>
    </source>
</evidence>
<dbReference type="Pfam" id="PF01553">
    <property type="entry name" value="Acyltransferase"/>
    <property type="match status" value="1"/>
</dbReference>
<dbReference type="Proteomes" id="UP000315037">
    <property type="component" value="Unassembled WGS sequence"/>
</dbReference>
<feature type="region of interest" description="Disordered" evidence="6">
    <location>
        <begin position="1"/>
        <end position="22"/>
    </location>
</feature>
<evidence type="ECO:0000256" key="4">
    <source>
        <dbReference type="ARBA" id="ARBA00023098"/>
    </source>
</evidence>
<keyword evidence="10" id="KW-1185">Reference proteome</keyword>
<keyword evidence="2" id="KW-0444">Lipid biosynthesis</keyword>
<dbReference type="AlphaFoldDB" id="A0A506UQS6"/>
<dbReference type="PANTHER" id="PTHR10434">
    <property type="entry name" value="1-ACYL-SN-GLYCEROL-3-PHOSPHATE ACYLTRANSFERASE"/>
    <property type="match status" value="1"/>
</dbReference>
<keyword evidence="7" id="KW-1133">Transmembrane helix</keyword>
<keyword evidence="4" id="KW-0443">Lipid metabolism</keyword>
<evidence type="ECO:0000256" key="1">
    <source>
        <dbReference type="ARBA" id="ARBA00005189"/>
    </source>
</evidence>
<dbReference type="PANTHER" id="PTHR10434:SF64">
    <property type="entry name" value="1-ACYL-SN-GLYCEROL-3-PHOSPHATE ACYLTRANSFERASE-RELATED"/>
    <property type="match status" value="1"/>
</dbReference>
<evidence type="ECO:0000259" key="8">
    <source>
        <dbReference type="SMART" id="SM00563"/>
    </source>
</evidence>
<keyword evidence="5 9" id="KW-0012">Acyltransferase</keyword>
<name>A0A506UQS6_9PROT</name>
<evidence type="ECO:0000313" key="10">
    <source>
        <dbReference type="Proteomes" id="UP000315037"/>
    </source>
</evidence>
<sequence length="317" mass="35844">MSPDPFISRRRQRSRRPQFDPEALFPAPSRWSPTAFYRGLRSAGRILALFAWGTFSGWAQALFQILPGWMHIRMPVIFWKGVCRILNIEVRVLGTTPAATTPGLKQRPVLFAANHSTWLDIATLGSILPTLFIGKQEISTWPLIGSLTKVGGTIFISRNRQTAEKEVQFLIKRLQKGYNIAFFPEGTSSDGTGVLPFRASLFTLAKPRARKGVMPDHPIPLVQPISVAYDRLEGLPTGRNRRISVFSWFGDMELVPHIWNLGKWRSMRATIVLHPPIDPKDYPSRKSLAEATHAIIRKGNEDINQQRYEHGVLAETR</sequence>
<accession>A0A506UQS6</accession>
<evidence type="ECO:0000256" key="6">
    <source>
        <dbReference type="SAM" id="MobiDB-lite"/>
    </source>
</evidence>
<dbReference type="GO" id="GO:0003841">
    <property type="term" value="F:1-acylglycerol-3-phosphate O-acyltransferase activity"/>
    <property type="evidence" value="ECO:0007669"/>
    <property type="project" value="TreeGrafter"/>
</dbReference>
<dbReference type="GO" id="GO:0006654">
    <property type="term" value="P:phosphatidic acid biosynthetic process"/>
    <property type="evidence" value="ECO:0007669"/>
    <property type="project" value="TreeGrafter"/>
</dbReference>